<keyword evidence="4 12" id="KW-0812">Transmembrane</keyword>
<evidence type="ECO:0000256" key="10">
    <source>
        <dbReference type="ARBA" id="ARBA00023136"/>
    </source>
</evidence>
<dbReference type="Gene3D" id="1.20.120.350">
    <property type="entry name" value="Voltage-gated potassium channels. Chain C"/>
    <property type="match status" value="1"/>
</dbReference>
<dbReference type="InterPro" id="IPR005821">
    <property type="entry name" value="Ion_trans_dom"/>
</dbReference>
<comment type="caution">
    <text evidence="14">The sequence shown here is derived from an EMBL/GenBank/DDBJ whole genome shotgun (WGS) entry which is preliminary data.</text>
</comment>
<keyword evidence="8 12" id="KW-1133">Transmembrane helix</keyword>
<protein>
    <submittedName>
        <fullName evidence="14">Ion transporter</fullName>
    </submittedName>
</protein>
<dbReference type="PANTHER" id="PTHR11537">
    <property type="entry name" value="VOLTAGE-GATED POTASSIUM CHANNEL"/>
    <property type="match status" value="1"/>
</dbReference>
<organism evidence="14 15">
    <name type="scientific">Rhodocytophaga aerolata</name>
    <dbReference type="NCBI Taxonomy" id="455078"/>
    <lineage>
        <taxon>Bacteria</taxon>
        <taxon>Pseudomonadati</taxon>
        <taxon>Bacteroidota</taxon>
        <taxon>Cytophagia</taxon>
        <taxon>Cytophagales</taxon>
        <taxon>Rhodocytophagaceae</taxon>
        <taxon>Rhodocytophaga</taxon>
    </lineage>
</organism>
<evidence type="ECO:0000256" key="9">
    <source>
        <dbReference type="ARBA" id="ARBA00023065"/>
    </source>
</evidence>
<gene>
    <name evidence="14" type="ORF">Q0590_22875</name>
</gene>
<dbReference type="EMBL" id="JAUKPO010000016">
    <property type="protein sequence ID" value="MDO1449139.1"/>
    <property type="molecule type" value="Genomic_DNA"/>
</dbReference>
<dbReference type="PANTHER" id="PTHR11537:SF254">
    <property type="entry name" value="POTASSIUM VOLTAGE-GATED CHANNEL PROTEIN SHAB"/>
    <property type="match status" value="1"/>
</dbReference>
<reference evidence="14" key="1">
    <citation type="submission" date="2023-07" db="EMBL/GenBank/DDBJ databases">
        <title>The genome sequence of Rhodocytophaga aerolata KACC 12507.</title>
        <authorList>
            <person name="Zhang X."/>
        </authorList>
    </citation>
    <scope>NUCLEOTIDE SEQUENCE</scope>
    <source>
        <strain evidence="14">KACC 12507</strain>
    </source>
</reference>
<evidence type="ECO:0000256" key="7">
    <source>
        <dbReference type="ARBA" id="ARBA00022958"/>
    </source>
</evidence>
<sequence length="278" mass="31155">MQKQSEKTFHTTWRNRLYEIIFEADTPAGRRFDIALLIAILLSIVVVMLESVSSIQANYGDWLRTLEWFFTFLFTAEYLARLIAVRNPRRYIFSFLGIIDFLAIIPTYLSIVFVGSQYLLVIRTIRLLRIFRILKLSRYLGEATVLTTALKASRHKIVVFLLTVVSIVIIAGTLMYLVEGPENGFTSIPISIYWSIVTLTTVGYGDIAPKTVLGQALASFIMITGYGIIAVPTGIVTSELSKISYKSTVSTQTCPNCLAQDHDTGSAYCKHCGTRLNP</sequence>
<keyword evidence="10 12" id="KW-0472">Membrane</keyword>
<evidence type="ECO:0000256" key="6">
    <source>
        <dbReference type="ARBA" id="ARBA00022882"/>
    </source>
</evidence>
<proteinExistence type="predicted"/>
<keyword evidence="2" id="KW-0813">Transport</keyword>
<feature type="transmembrane region" description="Helical" evidence="12">
    <location>
        <begin position="216"/>
        <end position="236"/>
    </location>
</feature>
<evidence type="ECO:0000256" key="3">
    <source>
        <dbReference type="ARBA" id="ARBA00022538"/>
    </source>
</evidence>
<dbReference type="InterPro" id="IPR028325">
    <property type="entry name" value="VG_K_chnl"/>
</dbReference>
<keyword evidence="7" id="KW-0630">Potassium</keyword>
<dbReference type="Proteomes" id="UP001168528">
    <property type="component" value="Unassembled WGS sequence"/>
</dbReference>
<evidence type="ECO:0000256" key="5">
    <source>
        <dbReference type="ARBA" id="ARBA00022826"/>
    </source>
</evidence>
<dbReference type="Pfam" id="PF00520">
    <property type="entry name" value="Ion_trans"/>
    <property type="match status" value="1"/>
</dbReference>
<dbReference type="InterPro" id="IPR027359">
    <property type="entry name" value="Volt_channel_dom_sf"/>
</dbReference>
<evidence type="ECO:0000256" key="11">
    <source>
        <dbReference type="ARBA" id="ARBA00023303"/>
    </source>
</evidence>
<evidence type="ECO:0000256" key="2">
    <source>
        <dbReference type="ARBA" id="ARBA00022448"/>
    </source>
</evidence>
<keyword evidence="9" id="KW-0406">Ion transport</keyword>
<evidence type="ECO:0000256" key="1">
    <source>
        <dbReference type="ARBA" id="ARBA00004141"/>
    </source>
</evidence>
<evidence type="ECO:0000259" key="13">
    <source>
        <dbReference type="Pfam" id="PF00520"/>
    </source>
</evidence>
<evidence type="ECO:0000313" key="15">
    <source>
        <dbReference type="Proteomes" id="UP001168528"/>
    </source>
</evidence>
<evidence type="ECO:0000313" key="14">
    <source>
        <dbReference type="EMBL" id="MDO1449139.1"/>
    </source>
</evidence>
<keyword evidence="11" id="KW-0407">Ion channel</keyword>
<feature type="transmembrane region" description="Helical" evidence="12">
    <location>
        <begin position="184"/>
        <end position="204"/>
    </location>
</feature>
<keyword evidence="15" id="KW-1185">Reference proteome</keyword>
<feature type="transmembrane region" description="Helical" evidence="12">
    <location>
        <begin position="91"/>
        <end position="111"/>
    </location>
</feature>
<feature type="transmembrane region" description="Helical" evidence="12">
    <location>
        <begin position="34"/>
        <end position="56"/>
    </location>
</feature>
<comment type="subcellular location">
    <subcellularLocation>
        <location evidence="1">Membrane</location>
        <topology evidence="1">Multi-pass membrane protein</topology>
    </subcellularLocation>
</comment>
<dbReference type="PRINTS" id="PR00169">
    <property type="entry name" value="KCHANNEL"/>
</dbReference>
<keyword evidence="3" id="KW-0633">Potassium transport</keyword>
<evidence type="ECO:0000256" key="4">
    <source>
        <dbReference type="ARBA" id="ARBA00022692"/>
    </source>
</evidence>
<accession>A0ABT8RCT6</accession>
<keyword evidence="6" id="KW-0851">Voltage-gated channel</keyword>
<evidence type="ECO:0000256" key="8">
    <source>
        <dbReference type="ARBA" id="ARBA00022989"/>
    </source>
</evidence>
<dbReference type="RefSeq" id="WP_302039940.1">
    <property type="nucleotide sequence ID" value="NZ_JAUKPO010000016.1"/>
</dbReference>
<evidence type="ECO:0000256" key="12">
    <source>
        <dbReference type="SAM" id="Phobius"/>
    </source>
</evidence>
<feature type="transmembrane region" description="Helical" evidence="12">
    <location>
        <begin position="157"/>
        <end position="178"/>
    </location>
</feature>
<dbReference type="Gene3D" id="1.10.287.70">
    <property type="match status" value="1"/>
</dbReference>
<feature type="domain" description="Ion transport" evidence="13">
    <location>
        <begin position="31"/>
        <end position="244"/>
    </location>
</feature>
<name>A0ABT8RCT6_9BACT</name>
<dbReference type="SUPFAM" id="SSF81324">
    <property type="entry name" value="Voltage-gated potassium channels"/>
    <property type="match status" value="1"/>
</dbReference>
<feature type="transmembrane region" description="Helical" evidence="12">
    <location>
        <begin position="68"/>
        <end position="84"/>
    </location>
</feature>
<keyword evidence="5" id="KW-0631">Potassium channel</keyword>